<evidence type="ECO:0000313" key="11">
    <source>
        <dbReference type="Proteomes" id="UP000516046"/>
    </source>
</evidence>
<dbReference type="PANTHER" id="PTHR34448">
    <property type="entry name" value="AMINOPEPTIDASE"/>
    <property type="match status" value="1"/>
</dbReference>
<evidence type="ECO:0000313" key="10">
    <source>
        <dbReference type="EMBL" id="QNO17428.1"/>
    </source>
</evidence>
<dbReference type="Pfam" id="PF02073">
    <property type="entry name" value="Peptidase_M29"/>
    <property type="match status" value="1"/>
</dbReference>
<dbReference type="PANTHER" id="PTHR34448:SF3">
    <property type="entry name" value="AMINOPEPTIDASE AMPS"/>
    <property type="match status" value="1"/>
</dbReference>
<organism evidence="10 11">
    <name type="scientific">Caproicibacterium amylolyticum</name>
    <dbReference type="NCBI Taxonomy" id="2766537"/>
    <lineage>
        <taxon>Bacteria</taxon>
        <taxon>Bacillati</taxon>
        <taxon>Bacillota</taxon>
        <taxon>Clostridia</taxon>
        <taxon>Eubacteriales</taxon>
        <taxon>Oscillospiraceae</taxon>
        <taxon>Caproicibacterium</taxon>
    </lineage>
</organism>
<comment type="cofactor">
    <cofactor evidence="1">
        <name>Co(2+)</name>
        <dbReference type="ChEBI" id="CHEBI:48828"/>
    </cofactor>
</comment>
<dbReference type="PRINTS" id="PR00919">
    <property type="entry name" value="THERMOPTASE"/>
</dbReference>
<reference evidence="10 11" key="1">
    <citation type="submission" date="2020-08" db="EMBL/GenBank/DDBJ databases">
        <authorList>
            <person name="Ren C."/>
            <person name="Gu Y."/>
            <person name="Xu Y."/>
        </authorList>
    </citation>
    <scope>NUCLEOTIDE SEQUENCE [LARGE SCALE GENOMIC DNA]</scope>
    <source>
        <strain evidence="10 11">LBM18003</strain>
    </source>
</reference>
<gene>
    <name evidence="10" type="ORF">H6X83_10840</name>
</gene>
<keyword evidence="9" id="KW-0482">Metalloprotease</keyword>
<dbReference type="Gene3D" id="3.40.1830.10">
    <property type="entry name" value="Thermophilic metalloprotease (M29)"/>
    <property type="match status" value="1"/>
</dbReference>
<dbReference type="RefSeq" id="WP_212506498.1">
    <property type="nucleotide sequence ID" value="NZ_CP060696.1"/>
</dbReference>
<comment type="cofactor">
    <cofactor evidence="2">
        <name>Mg(2+)</name>
        <dbReference type="ChEBI" id="CHEBI:18420"/>
    </cofactor>
</comment>
<keyword evidence="11" id="KW-1185">Reference proteome</keyword>
<proteinExistence type="inferred from homology"/>
<evidence type="ECO:0000256" key="4">
    <source>
        <dbReference type="ARBA" id="ARBA00008236"/>
    </source>
</evidence>
<dbReference type="GO" id="GO:0004177">
    <property type="term" value="F:aminopeptidase activity"/>
    <property type="evidence" value="ECO:0007669"/>
    <property type="project" value="UniProtKB-KW"/>
</dbReference>
<evidence type="ECO:0000256" key="2">
    <source>
        <dbReference type="ARBA" id="ARBA00001946"/>
    </source>
</evidence>
<name>A0A7G9WFG6_9FIRM</name>
<accession>A0A7G9WFG6</accession>
<dbReference type="EMBL" id="CP060696">
    <property type="protein sequence ID" value="QNO17428.1"/>
    <property type="molecule type" value="Genomic_DNA"/>
</dbReference>
<comment type="cofactor">
    <cofactor evidence="3">
        <name>Zn(2+)</name>
        <dbReference type="ChEBI" id="CHEBI:29105"/>
    </cofactor>
</comment>
<keyword evidence="5 10" id="KW-0031">Aminopeptidase</keyword>
<evidence type="ECO:0000256" key="1">
    <source>
        <dbReference type="ARBA" id="ARBA00001941"/>
    </source>
</evidence>
<evidence type="ECO:0000256" key="9">
    <source>
        <dbReference type="ARBA" id="ARBA00023049"/>
    </source>
</evidence>
<evidence type="ECO:0000256" key="8">
    <source>
        <dbReference type="ARBA" id="ARBA00022801"/>
    </source>
</evidence>
<protein>
    <submittedName>
        <fullName evidence="10">Aminopeptidase</fullName>
    </submittedName>
</protein>
<evidence type="ECO:0000256" key="3">
    <source>
        <dbReference type="ARBA" id="ARBA00001947"/>
    </source>
</evidence>
<keyword evidence="7" id="KW-0479">Metal-binding</keyword>
<comment type="similarity">
    <text evidence="4">Belongs to the peptidase M29 family.</text>
</comment>
<dbReference type="GO" id="GO:0008237">
    <property type="term" value="F:metallopeptidase activity"/>
    <property type="evidence" value="ECO:0007669"/>
    <property type="project" value="UniProtKB-KW"/>
</dbReference>
<keyword evidence="6" id="KW-0645">Protease</keyword>
<dbReference type="KEGG" id="caml:H6X83_10840"/>
<keyword evidence="8" id="KW-0378">Hydrolase</keyword>
<evidence type="ECO:0000256" key="6">
    <source>
        <dbReference type="ARBA" id="ARBA00022670"/>
    </source>
</evidence>
<dbReference type="AlphaFoldDB" id="A0A7G9WFG6"/>
<dbReference type="GO" id="GO:0006508">
    <property type="term" value="P:proteolysis"/>
    <property type="evidence" value="ECO:0007669"/>
    <property type="project" value="UniProtKB-KW"/>
</dbReference>
<evidence type="ECO:0000256" key="7">
    <source>
        <dbReference type="ARBA" id="ARBA00022723"/>
    </source>
</evidence>
<dbReference type="Proteomes" id="UP000516046">
    <property type="component" value="Chromosome"/>
</dbReference>
<evidence type="ECO:0000256" key="5">
    <source>
        <dbReference type="ARBA" id="ARBA00022438"/>
    </source>
</evidence>
<dbReference type="InterPro" id="IPR035097">
    <property type="entry name" value="M29_N-terminal"/>
</dbReference>
<dbReference type="InterPro" id="IPR052170">
    <property type="entry name" value="M29_Exopeptidase"/>
</dbReference>
<dbReference type="SUPFAM" id="SSF144052">
    <property type="entry name" value="Thermophilic metalloprotease-like"/>
    <property type="match status" value="1"/>
</dbReference>
<dbReference type="GO" id="GO:0046872">
    <property type="term" value="F:metal ion binding"/>
    <property type="evidence" value="ECO:0007669"/>
    <property type="project" value="UniProtKB-KW"/>
</dbReference>
<dbReference type="InterPro" id="IPR000787">
    <property type="entry name" value="Peptidase_M29"/>
</dbReference>
<sequence>MDLRENLKKYAHLIVKAGCNLKKGQEMLISAGLEAAPLVRLVVEEAYSEGAKDVVVAWSDECVTRLHYENSPMECFTNFPEWRAVLENGIAKRGGIILSIMSDDPQAMAGVDPKKLLATSKASHAACKPFFDGMNFGHNVWCIVGAASPAWAKRVFPDCTEEEAVSKLWEAIFHAVRVDTPDPVAAWGAHRRSFEQRRAYLNEKQFDKLVYRNSIGTDITLGMPKNHIWQGGGSETVDGVYFFPNMPTEEIFCTPDRTRTNGTVHSALPLSFQGVLIDDFSLTYKDGRIVSCSAAKGEDTLKEIIATDDGSKMLGECALIPKQSPISEMSVLFYNTLFDENAACHFAIGMGFPECVKGGLEMTTEQLLEAGINDSSAHVDFMLGTPDLSITGVTANGEEVPLFRDGGWAF</sequence>